<dbReference type="Pfam" id="PF13115">
    <property type="entry name" value="YtkA"/>
    <property type="match status" value="2"/>
</dbReference>
<evidence type="ECO:0000313" key="4">
    <source>
        <dbReference type="EMBL" id="MBR7795074.1"/>
    </source>
</evidence>
<evidence type="ECO:0000313" key="5">
    <source>
        <dbReference type="Proteomes" id="UP000675284"/>
    </source>
</evidence>
<dbReference type="RefSeq" id="WP_026682187.1">
    <property type="nucleotide sequence ID" value="NZ_BAAACY010000145.1"/>
</dbReference>
<evidence type="ECO:0000256" key="2">
    <source>
        <dbReference type="SAM" id="SignalP"/>
    </source>
</evidence>
<reference evidence="4" key="1">
    <citation type="submission" date="2021-04" db="EMBL/GenBank/DDBJ databases">
        <title>Isolation and polyphasic classification of algal microorganism.</title>
        <authorList>
            <person name="Wang S."/>
        </authorList>
    </citation>
    <scope>NUCLEOTIDE SEQUENCE</scope>
    <source>
        <strain evidence="4">720a</strain>
    </source>
</reference>
<accession>A0A941DTX7</accession>
<keyword evidence="5" id="KW-1185">Reference proteome</keyword>
<gene>
    <name evidence="4" type="ORF">KCX74_03345</name>
</gene>
<name>A0A941DTX7_9BACI</name>
<feature type="signal peptide" evidence="2">
    <location>
        <begin position="1"/>
        <end position="19"/>
    </location>
</feature>
<comment type="caution">
    <text evidence="4">The sequence shown here is derived from an EMBL/GenBank/DDBJ whole genome shotgun (WGS) entry which is preliminary data.</text>
</comment>
<keyword evidence="2" id="KW-0732">Signal</keyword>
<dbReference type="Proteomes" id="UP000675284">
    <property type="component" value="Unassembled WGS sequence"/>
</dbReference>
<protein>
    <submittedName>
        <fullName evidence="4">FixH family protein</fullName>
    </submittedName>
</protein>
<evidence type="ECO:0000259" key="3">
    <source>
        <dbReference type="Pfam" id="PF13115"/>
    </source>
</evidence>
<dbReference type="InterPro" id="IPR032693">
    <property type="entry name" value="YtkA-like_dom"/>
</dbReference>
<dbReference type="AlphaFoldDB" id="A0A941DTX7"/>
<feature type="compositionally biased region" description="Basic and acidic residues" evidence="1">
    <location>
        <begin position="138"/>
        <end position="161"/>
    </location>
</feature>
<feature type="chain" id="PRO_5038801612" evidence="2">
    <location>
        <begin position="20"/>
        <end position="260"/>
    </location>
</feature>
<dbReference type="EMBL" id="JAGSOT010000006">
    <property type="protein sequence ID" value="MBR7795074.1"/>
    <property type="molecule type" value="Genomic_DNA"/>
</dbReference>
<organism evidence="4 5">
    <name type="scientific">Virgibacillus salarius</name>
    <dbReference type="NCBI Taxonomy" id="447199"/>
    <lineage>
        <taxon>Bacteria</taxon>
        <taxon>Bacillati</taxon>
        <taxon>Bacillota</taxon>
        <taxon>Bacilli</taxon>
        <taxon>Bacillales</taxon>
        <taxon>Bacillaceae</taxon>
        <taxon>Virgibacillus</taxon>
    </lineage>
</organism>
<dbReference type="PROSITE" id="PS51257">
    <property type="entry name" value="PROKAR_LIPOPROTEIN"/>
    <property type="match status" value="1"/>
</dbReference>
<feature type="domain" description="YtkA-like" evidence="3">
    <location>
        <begin position="36"/>
        <end position="119"/>
    </location>
</feature>
<evidence type="ECO:0000256" key="1">
    <source>
        <dbReference type="SAM" id="MobiDB-lite"/>
    </source>
</evidence>
<feature type="region of interest" description="Disordered" evidence="1">
    <location>
        <begin position="137"/>
        <end position="162"/>
    </location>
</feature>
<sequence>MHKKYLLLILGMILMMVLAACGENEKDDTTKKAEDEEVKSLNVDFEVPETVDPGDPVELKATVTYGDEKVTDAEEVVFEIWEKDKKDDSIKVESTNNQDGTYTAETTFDHDGEYEMYAHTTARALHTMPKKAIIVGDGKSHEEQEAENHEHDSGEHDHGTHAEGFSMHFNKLENVKIDQDVEMTVHLQMDEQALEQAAVRYEVWKEGEEKHEWVDAEEKKAGEYTANHSFGEQGTYHAIIHVENDEGLHEHEEYQIEVAK</sequence>
<proteinExistence type="predicted"/>
<feature type="domain" description="YtkA-like" evidence="3">
    <location>
        <begin position="163"/>
        <end position="241"/>
    </location>
</feature>